<sequence length="681" mass="78671">MKYSKQLSTNSRIIKDLLTKYKDTFVAFCELLNNSIQAKATRIELTIDYANSAAARAPFTRIELIDNGMGVNATDFEKKILEIGTDVKKDGQGIGRFGALQLGEKMTITTVADDPDRGCYTQVVFPLDTASISSSLSKVNLEFDVEEMKKKVNPYYKVVIEHLHHNKQGKLLPKNKIADKFGQEAIGQALFEKYPLQVFNRDIRFVVNGKELDPTDFVVDRPHLKAVTYTDVHGVAHPFDFHFYQLRIDLGKVQVFFYVDNAGGLKTVAHAFTYSSDWYTPDLGTWFIYLDSTFFNTDLFRNIDLDSLGDEEIKRLKEFIKDTINDFFKAQNKRFEKFIAELEKDPSYPSSFESPMSASRELLFQKIAYLVEDEYKLMDKDSTIRGLFYSLIDRSLASGHVEDIFTKVVRLSDANMEKFHQLLEKTELENVITFASAVAGKLEFLEFLHELIYGDVGEVLRERSQLHKIIESELWLFGEAYNGTQHLWSDKKIGNILKELRDKYLVYEPAAADENLIDVEGLDNITDLFFFNEKVLDNEDREVMVVELKSPKCAIGKKELQQIDEYAFTVESYPGLPRENIHYKLLLISSKLTPYAKSKMRSSRAKYHQPFLYDRKEDKNIEVWVMEWSELMEVNKRKLGYLSAKLKVKDKSVRSTFETEYPGIINEKVSARLTRTRQILR</sequence>
<evidence type="ECO:0000313" key="1">
    <source>
        <dbReference type="EMBL" id="GGA97906.1"/>
    </source>
</evidence>
<dbReference type="SUPFAM" id="SSF55874">
    <property type="entry name" value="ATPase domain of HSP90 chaperone/DNA topoisomerase II/histidine kinase"/>
    <property type="match status" value="1"/>
</dbReference>
<dbReference type="InterPro" id="IPR036890">
    <property type="entry name" value="HATPase_C_sf"/>
</dbReference>
<dbReference type="Pfam" id="PF13589">
    <property type="entry name" value="HATPase_c_3"/>
    <property type="match status" value="1"/>
</dbReference>
<keyword evidence="2" id="KW-1185">Reference proteome</keyword>
<comment type="caution">
    <text evidence="1">The sequence shown here is derived from an EMBL/GenBank/DDBJ whole genome shotgun (WGS) entry which is preliminary data.</text>
</comment>
<protein>
    <recommendedName>
        <fullName evidence="3">ATP-binding protein</fullName>
    </recommendedName>
</protein>
<gene>
    <name evidence="1" type="ORF">GCM10011511_21550</name>
</gene>
<accession>A0A8J2UCG1</accession>
<name>A0A8J2UCG1_9BACT</name>
<organism evidence="1 2">
    <name type="scientific">Puia dinghuensis</name>
    <dbReference type="NCBI Taxonomy" id="1792502"/>
    <lineage>
        <taxon>Bacteria</taxon>
        <taxon>Pseudomonadati</taxon>
        <taxon>Bacteroidota</taxon>
        <taxon>Chitinophagia</taxon>
        <taxon>Chitinophagales</taxon>
        <taxon>Chitinophagaceae</taxon>
        <taxon>Puia</taxon>
    </lineage>
</organism>
<dbReference type="Proteomes" id="UP000607559">
    <property type="component" value="Unassembled WGS sequence"/>
</dbReference>
<proteinExistence type="predicted"/>
<dbReference type="AlphaFoldDB" id="A0A8J2UCG1"/>
<dbReference type="RefSeq" id="WP_188931358.1">
    <property type="nucleotide sequence ID" value="NZ_BMJC01000002.1"/>
</dbReference>
<dbReference type="Gene3D" id="3.30.565.10">
    <property type="entry name" value="Histidine kinase-like ATPase, C-terminal domain"/>
    <property type="match status" value="1"/>
</dbReference>
<reference evidence="1" key="1">
    <citation type="journal article" date="2014" name="Int. J. Syst. Evol. Microbiol.">
        <title>Complete genome sequence of Corynebacterium casei LMG S-19264T (=DSM 44701T), isolated from a smear-ripened cheese.</title>
        <authorList>
            <consortium name="US DOE Joint Genome Institute (JGI-PGF)"/>
            <person name="Walter F."/>
            <person name="Albersmeier A."/>
            <person name="Kalinowski J."/>
            <person name="Ruckert C."/>
        </authorList>
    </citation>
    <scope>NUCLEOTIDE SEQUENCE</scope>
    <source>
        <strain evidence="1">CGMCC 1.15448</strain>
    </source>
</reference>
<dbReference type="EMBL" id="BMJC01000002">
    <property type="protein sequence ID" value="GGA97906.1"/>
    <property type="molecule type" value="Genomic_DNA"/>
</dbReference>
<evidence type="ECO:0008006" key="3">
    <source>
        <dbReference type="Google" id="ProtNLM"/>
    </source>
</evidence>
<evidence type="ECO:0000313" key="2">
    <source>
        <dbReference type="Proteomes" id="UP000607559"/>
    </source>
</evidence>
<reference evidence="1" key="2">
    <citation type="submission" date="2020-09" db="EMBL/GenBank/DDBJ databases">
        <authorList>
            <person name="Sun Q."/>
            <person name="Zhou Y."/>
        </authorList>
    </citation>
    <scope>NUCLEOTIDE SEQUENCE</scope>
    <source>
        <strain evidence="1">CGMCC 1.15448</strain>
    </source>
</reference>